<proteinExistence type="predicted"/>
<gene>
    <name evidence="2" type="ORF">D8674_013007</name>
</gene>
<keyword evidence="3" id="KW-1185">Reference proteome</keyword>
<dbReference type="AlphaFoldDB" id="A0A5N5GPB8"/>
<evidence type="ECO:0000256" key="1">
    <source>
        <dbReference type="SAM" id="MobiDB-lite"/>
    </source>
</evidence>
<name>A0A5N5GPB8_9ROSA</name>
<reference evidence="2 3" key="3">
    <citation type="submission" date="2019-11" db="EMBL/GenBank/DDBJ databases">
        <title>A de novo genome assembly of a pear dwarfing rootstock.</title>
        <authorList>
            <person name="Wang F."/>
            <person name="Wang J."/>
            <person name="Li S."/>
            <person name="Zhang Y."/>
            <person name="Fang M."/>
            <person name="Ma L."/>
            <person name="Zhao Y."/>
            <person name="Jiang S."/>
        </authorList>
    </citation>
    <scope>NUCLEOTIDE SEQUENCE [LARGE SCALE GENOMIC DNA]</scope>
    <source>
        <strain evidence="2">S2</strain>
        <tissue evidence="2">Leaf</tissue>
    </source>
</reference>
<organism evidence="2 3">
    <name type="scientific">Pyrus ussuriensis x Pyrus communis</name>
    <dbReference type="NCBI Taxonomy" id="2448454"/>
    <lineage>
        <taxon>Eukaryota</taxon>
        <taxon>Viridiplantae</taxon>
        <taxon>Streptophyta</taxon>
        <taxon>Embryophyta</taxon>
        <taxon>Tracheophyta</taxon>
        <taxon>Spermatophyta</taxon>
        <taxon>Magnoliopsida</taxon>
        <taxon>eudicotyledons</taxon>
        <taxon>Gunneridae</taxon>
        <taxon>Pentapetalae</taxon>
        <taxon>rosids</taxon>
        <taxon>fabids</taxon>
        <taxon>Rosales</taxon>
        <taxon>Rosaceae</taxon>
        <taxon>Amygdaloideae</taxon>
        <taxon>Maleae</taxon>
        <taxon>Pyrus</taxon>
    </lineage>
</organism>
<comment type="caution">
    <text evidence="2">The sequence shown here is derived from an EMBL/GenBank/DDBJ whole genome shotgun (WGS) entry which is preliminary data.</text>
</comment>
<dbReference type="Proteomes" id="UP000327157">
    <property type="component" value="Chromosome 15"/>
</dbReference>
<dbReference type="EMBL" id="SMOL01000401">
    <property type="protein sequence ID" value="KAB2617138.1"/>
    <property type="molecule type" value="Genomic_DNA"/>
</dbReference>
<reference evidence="2 3" key="1">
    <citation type="submission" date="2019-09" db="EMBL/GenBank/DDBJ databases">
        <authorList>
            <person name="Ou C."/>
        </authorList>
    </citation>
    <scope>NUCLEOTIDE SEQUENCE [LARGE SCALE GENOMIC DNA]</scope>
    <source>
        <strain evidence="2">S2</strain>
        <tissue evidence="2">Leaf</tissue>
    </source>
</reference>
<evidence type="ECO:0000313" key="3">
    <source>
        <dbReference type="Proteomes" id="UP000327157"/>
    </source>
</evidence>
<dbReference type="OrthoDB" id="667051at2759"/>
<feature type="compositionally biased region" description="Acidic residues" evidence="1">
    <location>
        <begin position="1"/>
        <end position="10"/>
    </location>
</feature>
<feature type="region of interest" description="Disordered" evidence="1">
    <location>
        <begin position="1"/>
        <end position="34"/>
    </location>
</feature>
<evidence type="ECO:0000313" key="2">
    <source>
        <dbReference type="EMBL" id="KAB2617138.1"/>
    </source>
</evidence>
<reference evidence="3" key="2">
    <citation type="submission" date="2019-10" db="EMBL/GenBank/DDBJ databases">
        <title>A de novo genome assembly of a pear dwarfing rootstock.</title>
        <authorList>
            <person name="Wang F."/>
            <person name="Wang J."/>
            <person name="Li S."/>
            <person name="Zhang Y."/>
            <person name="Fang M."/>
            <person name="Ma L."/>
            <person name="Zhao Y."/>
            <person name="Jiang S."/>
        </authorList>
    </citation>
    <scope>NUCLEOTIDE SEQUENCE [LARGE SCALE GENOMIC DNA]</scope>
</reference>
<feature type="region of interest" description="Disordered" evidence="1">
    <location>
        <begin position="90"/>
        <end position="129"/>
    </location>
</feature>
<protein>
    <submittedName>
        <fullName evidence="2">Uncharacterized protein</fullName>
    </submittedName>
</protein>
<feature type="compositionally biased region" description="Basic and acidic residues" evidence="1">
    <location>
        <begin position="11"/>
        <end position="27"/>
    </location>
</feature>
<sequence>MNDEIIEADEKDCNFAEDPKGAAKKGEEDEEGVEERSTTLLIIWFQLRRRGCRRRGGTRKGGFFLKEFLHRSKSEGRRSNHKFWSSISFSAAKEKKPMKQGSQTQKAQGSVSKDPNAATLRTWARKGKN</sequence>
<accession>A0A5N5GPB8</accession>
<feature type="compositionally biased region" description="Polar residues" evidence="1">
    <location>
        <begin position="100"/>
        <end position="113"/>
    </location>
</feature>